<dbReference type="PANTHER" id="PTHR44085:SF2">
    <property type="entry name" value="SEPIAPTERIN REDUCTASE"/>
    <property type="match status" value="1"/>
</dbReference>
<proteinExistence type="predicted"/>
<dbReference type="InterPro" id="IPR036291">
    <property type="entry name" value="NAD(P)-bd_dom_sf"/>
</dbReference>
<keyword evidence="6" id="KW-1185">Reference proteome</keyword>
<dbReference type="GO" id="GO:0005737">
    <property type="term" value="C:cytoplasm"/>
    <property type="evidence" value="ECO:0007669"/>
    <property type="project" value="UniProtKB-SubCell"/>
</dbReference>
<evidence type="ECO:0000256" key="4">
    <source>
        <dbReference type="ARBA" id="ARBA00023002"/>
    </source>
</evidence>
<dbReference type="Gene3D" id="3.40.50.720">
    <property type="entry name" value="NAD(P)-binding Rossmann-like Domain"/>
    <property type="match status" value="1"/>
</dbReference>
<dbReference type="Proteomes" id="UP001165065">
    <property type="component" value="Unassembled WGS sequence"/>
</dbReference>
<dbReference type="GO" id="GO:0006729">
    <property type="term" value="P:tetrahydrobiopterin biosynthetic process"/>
    <property type="evidence" value="ECO:0007669"/>
    <property type="project" value="TreeGrafter"/>
</dbReference>
<evidence type="ECO:0000313" key="5">
    <source>
        <dbReference type="EMBL" id="GMI32698.1"/>
    </source>
</evidence>
<name>A0A9W7L603_9STRA</name>
<dbReference type="PRINTS" id="PR00081">
    <property type="entry name" value="GDHRDH"/>
</dbReference>
<evidence type="ECO:0000256" key="3">
    <source>
        <dbReference type="ARBA" id="ARBA00022857"/>
    </source>
</evidence>
<evidence type="ECO:0000313" key="6">
    <source>
        <dbReference type="Proteomes" id="UP001165065"/>
    </source>
</evidence>
<protein>
    <recommendedName>
        <fullName evidence="7">Sepiapterin reductase</fullName>
    </recommendedName>
</protein>
<keyword evidence="3" id="KW-0521">NADP</keyword>
<accession>A0A9W7L603</accession>
<dbReference type="OrthoDB" id="197535at2759"/>
<gene>
    <name evidence="5" type="ORF">TrCOL_g5726</name>
</gene>
<evidence type="ECO:0008006" key="7">
    <source>
        <dbReference type="Google" id="ProtNLM"/>
    </source>
</evidence>
<dbReference type="PANTHER" id="PTHR44085">
    <property type="entry name" value="SEPIAPTERIN REDUCTASE"/>
    <property type="match status" value="1"/>
</dbReference>
<dbReference type="Pfam" id="PF00106">
    <property type="entry name" value="adh_short"/>
    <property type="match status" value="1"/>
</dbReference>
<comment type="subcellular location">
    <subcellularLocation>
        <location evidence="1">Cytoplasm</location>
    </subcellularLocation>
</comment>
<dbReference type="AlphaFoldDB" id="A0A9W7L603"/>
<dbReference type="InterPro" id="IPR002347">
    <property type="entry name" value="SDR_fam"/>
</dbReference>
<evidence type="ECO:0000256" key="1">
    <source>
        <dbReference type="ARBA" id="ARBA00004496"/>
    </source>
</evidence>
<keyword evidence="4" id="KW-0560">Oxidoreductase</keyword>
<reference evidence="6" key="1">
    <citation type="journal article" date="2023" name="Commun. Biol.">
        <title>Genome analysis of Parmales, the sister group of diatoms, reveals the evolutionary specialization of diatoms from phago-mixotrophs to photoautotrophs.</title>
        <authorList>
            <person name="Ban H."/>
            <person name="Sato S."/>
            <person name="Yoshikawa S."/>
            <person name="Yamada K."/>
            <person name="Nakamura Y."/>
            <person name="Ichinomiya M."/>
            <person name="Sato N."/>
            <person name="Blanc-Mathieu R."/>
            <person name="Endo H."/>
            <person name="Kuwata A."/>
            <person name="Ogata H."/>
        </authorList>
    </citation>
    <scope>NUCLEOTIDE SEQUENCE [LARGE SCALE GENOMIC DNA]</scope>
</reference>
<sequence>MTSPVQNKTLGVITGASRGFGLSFALTLSNRLADNLHLHLLSRSPPPPTLTDALSSNGTTFCHHKIDLADLDQLETSITSILTEAKAKTKSDNITNHILLNNAGSLGVLSPLSSTTIKSISENVNFNLISSSYISATFSTSFPTSTIINVSSLAALEPFKTWGLYCTCKSARSMYHKSLALECPSLRVLNYAPGAMDTDMQGVIRGSEGCDEEVREYFMKSKEEGTLVDPLASASKLTDIILDKEFKSGAHIDYWDEI</sequence>
<evidence type="ECO:0000256" key="2">
    <source>
        <dbReference type="ARBA" id="ARBA00022490"/>
    </source>
</evidence>
<dbReference type="InterPro" id="IPR051721">
    <property type="entry name" value="Biopterin_syn/organic_redct"/>
</dbReference>
<organism evidence="5 6">
    <name type="scientific">Triparma columacea</name>
    <dbReference type="NCBI Taxonomy" id="722753"/>
    <lineage>
        <taxon>Eukaryota</taxon>
        <taxon>Sar</taxon>
        <taxon>Stramenopiles</taxon>
        <taxon>Ochrophyta</taxon>
        <taxon>Bolidophyceae</taxon>
        <taxon>Parmales</taxon>
        <taxon>Triparmaceae</taxon>
        <taxon>Triparma</taxon>
    </lineage>
</organism>
<dbReference type="SUPFAM" id="SSF51735">
    <property type="entry name" value="NAD(P)-binding Rossmann-fold domains"/>
    <property type="match status" value="1"/>
</dbReference>
<dbReference type="EMBL" id="BRYA01000022">
    <property type="protein sequence ID" value="GMI32698.1"/>
    <property type="molecule type" value="Genomic_DNA"/>
</dbReference>
<keyword evidence="2" id="KW-0963">Cytoplasm</keyword>
<comment type="caution">
    <text evidence="5">The sequence shown here is derived from an EMBL/GenBank/DDBJ whole genome shotgun (WGS) entry which is preliminary data.</text>
</comment>
<dbReference type="GO" id="GO:0004757">
    <property type="term" value="F:sepiapterin reductase (NADP+) activity"/>
    <property type="evidence" value="ECO:0007669"/>
    <property type="project" value="TreeGrafter"/>
</dbReference>